<evidence type="ECO:0000256" key="3">
    <source>
        <dbReference type="ARBA" id="ARBA00023082"/>
    </source>
</evidence>
<feature type="domain" description="RNA polymerase sigma-70 region 2" evidence="5">
    <location>
        <begin position="60"/>
        <end position="121"/>
    </location>
</feature>
<dbReference type="GO" id="GO:0003677">
    <property type="term" value="F:DNA binding"/>
    <property type="evidence" value="ECO:0007669"/>
    <property type="project" value="InterPro"/>
</dbReference>
<dbReference type="InterPro" id="IPR013249">
    <property type="entry name" value="RNA_pol_sigma70_r4_t2"/>
</dbReference>
<evidence type="ECO:0000256" key="2">
    <source>
        <dbReference type="ARBA" id="ARBA00023015"/>
    </source>
</evidence>
<proteinExistence type="inferred from homology"/>
<comment type="similarity">
    <text evidence="1">Belongs to the sigma-70 factor family. ECF subfamily.</text>
</comment>
<dbReference type="GO" id="GO:0016987">
    <property type="term" value="F:sigma factor activity"/>
    <property type="evidence" value="ECO:0007669"/>
    <property type="project" value="UniProtKB-KW"/>
</dbReference>
<dbReference type="InterPro" id="IPR013325">
    <property type="entry name" value="RNA_pol_sigma_r2"/>
</dbReference>
<dbReference type="HOGENOM" id="CLU_047691_1_1_0"/>
<evidence type="ECO:0000256" key="4">
    <source>
        <dbReference type="ARBA" id="ARBA00023163"/>
    </source>
</evidence>
<dbReference type="PANTHER" id="PTHR43133">
    <property type="entry name" value="RNA POLYMERASE ECF-TYPE SIGMA FACTO"/>
    <property type="match status" value="1"/>
</dbReference>
<accession>A0A068NTE1</accession>
<sequence>MRGAVMERCGGAKGWNRLAKRGIPWECESKRYDKHGAMSLRDFFPRSHRQKLSFGEVVSTEIPVLYRVARRLVLNEADAEDLVGQTLLLGAKGWASFDGRYARSWLIRILRNEHLGRIRHRAIRPESALAEVAEPSDDGFWKEVSWRAVGEDILRELDRLPEEYRIAVALCDIEELSYEEAADAIDVPVGTIRSRLFRGRRLLRSRLVRAVGHDFAEPNLAAAGDNS</sequence>
<keyword evidence="3" id="KW-0731">Sigma factor</keyword>
<keyword evidence="2" id="KW-0805">Transcription regulation</keyword>
<evidence type="ECO:0000313" key="7">
    <source>
        <dbReference type="EMBL" id="AIE84889.1"/>
    </source>
</evidence>
<dbReference type="KEGG" id="fgi:OP10G_1521"/>
<evidence type="ECO:0000256" key="1">
    <source>
        <dbReference type="ARBA" id="ARBA00010641"/>
    </source>
</evidence>
<dbReference type="Pfam" id="PF08281">
    <property type="entry name" value="Sigma70_r4_2"/>
    <property type="match status" value="1"/>
</dbReference>
<dbReference type="Proteomes" id="UP000027982">
    <property type="component" value="Chromosome"/>
</dbReference>
<dbReference type="SUPFAM" id="SSF88946">
    <property type="entry name" value="Sigma2 domain of RNA polymerase sigma factors"/>
    <property type="match status" value="1"/>
</dbReference>
<evidence type="ECO:0000313" key="8">
    <source>
        <dbReference type="Proteomes" id="UP000027982"/>
    </source>
</evidence>
<name>A0A068NTE1_FIMGI</name>
<dbReference type="NCBIfam" id="TIGR02937">
    <property type="entry name" value="sigma70-ECF"/>
    <property type="match status" value="1"/>
</dbReference>
<dbReference type="PANTHER" id="PTHR43133:SF25">
    <property type="entry name" value="RNA POLYMERASE SIGMA FACTOR RFAY-RELATED"/>
    <property type="match status" value="1"/>
</dbReference>
<protein>
    <submittedName>
        <fullName evidence="7">RNA polymerase sigma-70 factor</fullName>
    </submittedName>
</protein>
<organism evidence="7 8">
    <name type="scientific">Fimbriimonas ginsengisoli Gsoil 348</name>
    <dbReference type="NCBI Taxonomy" id="661478"/>
    <lineage>
        <taxon>Bacteria</taxon>
        <taxon>Bacillati</taxon>
        <taxon>Armatimonadota</taxon>
        <taxon>Fimbriimonadia</taxon>
        <taxon>Fimbriimonadales</taxon>
        <taxon>Fimbriimonadaceae</taxon>
        <taxon>Fimbriimonas</taxon>
    </lineage>
</organism>
<gene>
    <name evidence="7" type="ORF">OP10G_1521</name>
</gene>
<keyword evidence="4" id="KW-0804">Transcription</keyword>
<dbReference type="eggNOG" id="COG1595">
    <property type="taxonomic scope" value="Bacteria"/>
</dbReference>
<dbReference type="InterPro" id="IPR039425">
    <property type="entry name" value="RNA_pol_sigma-70-like"/>
</dbReference>
<dbReference type="STRING" id="661478.OP10G_1521"/>
<evidence type="ECO:0000259" key="6">
    <source>
        <dbReference type="Pfam" id="PF08281"/>
    </source>
</evidence>
<dbReference type="GO" id="GO:0006352">
    <property type="term" value="P:DNA-templated transcription initiation"/>
    <property type="evidence" value="ECO:0007669"/>
    <property type="project" value="InterPro"/>
</dbReference>
<dbReference type="Gene3D" id="1.10.1740.10">
    <property type="match status" value="1"/>
</dbReference>
<keyword evidence="8" id="KW-1185">Reference proteome</keyword>
<dbReference type="SUPFAM" id="SSF88659">
    <property type="entry name" value="Sigma3 and sigma4 domains of RNA polymerase sigma factors"/>
    <property type="match status" value="1"/>
</dbReference>
<dbReference type="Gene3D" id="1.10.10.10">
    <property type="entry name" value="Winged helix-like DNA-binding domain superfamily/Winged helix DNA-binding domain"/>
    <property type="match status" value="1"/>
</dbReference>
<dbReference type="Pfam" id="PF04542">
    <property type="entry name" value="Sigma70_r2"/>
    <property type="match status" value="1"/>
</dbReference>
<dbReference type="InterPro" id="IPR014284">
    <property type="entry name" value="RNA_pol_sigma-70_dom"/>
</dbReference>
<dbReference type="InterPro" id="IPR013324">
    <property type="entry name" value="RNA_pol_sigma_r3/r4-like"/>
</dbReference>
<evidence type="ECO:0000259" key="5">
    <source>
        <dbReference type="Pfam" id="PF04542"/>
    </source>
</evidence>
<dbReference type="InterPro" id="IPR036388">
    <property type="entry name" value="WH-like_DNA-bd_sf"/>
</dbReference>
<dbReference type="EMBL" id="CP007139">
    <property type="protein sequence ID" value="AIE84889.1"/>
    <property type="molecule type" value="Genomic_DNA"/>
</dbReference>
<reference evidence="7 8" key="1">
    <citation type="journal article" date="2014" name="PLoS ONE">
        <title>The first complete genome sequence of the class fimbriimonadia in the phylum armatimonadetes.</title>
        <authorList>
            <person name="Hu Z.Y."/>
            <person name="Wang Y.Z."/>
            <person name="Im W.T."/>
            <person name="Wang S.Y."/>
            <person name="Zhao G.P."/>
            <person name="Zheng H.J."/>
            <person name="Quan Z.X."/>
        </authorList>
    </citation>
    <scope>NUCLEOTIDE SEQUENCE [LARGE SCALE GENOMIC DNA]</scope>
    <source>
        <strain evidence="7">Gsoil 348</strain>
    </source>
</reference>
<dbReference type="AlphaFoldDB" id="A0A068NTE1"/>
<feature type="domain" description="RNA polymerase sigma factor 70 region 4 type 2" evidence="6">
    <location>
        <begin position="151"/>
        <end position="203"/>
    </location>
</feature>
<dbReference type="InterPro" id="IPR007627">
    <property type="entry name" value="RNA_pol_sigma70_r2"/>
</dbReference>